<reference evidence="2" key="1">
    <citation type="submission" date="2022-11" db="EMBL/GenBank/DDBJ databases">
        <title>Genome Sequence of Cubamyces cubensis.</title>
        <authorList>
            <person name="Buettner E."/>
        </authorList>
    </citation>
    <scope>NUCLEOTIDE SEQUENCE</scope>
    <source>
        <strain evidence="2">MPL-01</strain>
    </source>
</reference>
<dbReference type="Pfam" id="PF06985">
    <property type="entry name" value="HET"/>
    <property type="match status" value="1"/>
</dbReference>
<organism evidence="2 3">
    <name type="scientific">Trametes cubensis</name>
    <dbReference type="NCBI Taxonomy" id="1111947"/>
    <lineage>
        <taxon>Eukaryota</taxon>
        <taxon>Fungi</taxon>
        <taxon>Dikarya</taxon>
        <taxon>Basidiomycota</taxon>
        <taxon>Agaricomycotina</taxon>
        <taxon>Agaricomycetes</taxon>
        <taxon>Polyporales</taxon>
        <taxon>Polyporaceae</taxon>
        <taxon>Trametes</taxon>
    </lineage>
</organism>
<dbReference type="AlphaFoldDB" id="A0AAD7TM51"/>
<evidence type="ECO:0000313" key="3">
    <source>
        <dbReference type="Proteomes" id="UP001215151"/>
    </source>
</evidence>
<sequence>MSLTANAGPPTDSESVNALVHPLSGTSVSWSDSRPDDVCSFCWDGVFAAGFGFRHVPVVKPLQFGAWMGGYQYFILRDELLACKHSNCMWYRCLKRDAFGAMLAWFEDRADDRMRLLVRVGRPAISESTGEPEPDALVVMIDGQSAYRISLGADNPGAAWINKWAGILRVRSSDALALARAWVMGCMQEHKACQYFYDWGRPEASLPTRLIDCSNPLYPRLVETKDWDSHIRYVALSYVWGGEQSNHTTKEIVSSYLKTIPISRLPKTIVDTIQVTHTLGIRYLWVDSLCIIQDSLEDKQRELTKMRNVYRHAFLMIDAASAVGASRGFLHVSDRIPVDASVWLQFVWSQRHQEKPREFIELLNANPEADFVDRNRGPLQTLVKHARGYTGDRAWCLQETLMSGRRLRFAETLQFRCRHLPQPSVPVPKDVFLNTFYATTTIPDTVFYPTTGTPPLHCSDDWFTIHAAWAEVVGDYTTRTLTYPEDTLVACAGVAEAFGRALGYQTEYLAGLWRDSLLYDLLWTTTGTTGQIRGCADVHAPSWSWAATRHPVSFQPYTWYRDANVTVPDWEELADVVECSVALEDRVLPFGRVTGGHLLLRASLIGPYNVEELHAHCRDGLYGRLHFDDELETQGDGGKPSLEPLWVVPLLYTPLRGASSLYPGEIWRVHCLMIRPQTGQSNVTHAIATPEGRLEGLYQRVGGCEFDCTGAGDRELLSQSQVDALRNKVDGRWVFPRSEIRIV</sequence>
<accession>A0AAD7TM51</accession>
<comment type="caution">
    <text evidence="2">The sequence shown here is derived from an EMBL/GenBank/DDBJ whole genome shotgun (WGS) entry which is preliminary data.</text>
</comment>
<dbReference type="InterPro" id="IPR010730">
    <property type="entry name" value="HET"/>
</dbReference>
<feature type="domain" description="Heterokaryon incompatibility" evidence="1">
    <location>
        <begin position="233"/>
        <end position="399"/>
    </location>
</feature>
<protein>
    <recommendedName>
        <fullName evidence="1">Heterokaryon incompatibility domain-containing protein</fullName>
    </recommendedName>
</protein>
<dbReference type="PANTHER" id="PTHR33112">
    <property type="entry name" value="DOMAIN PROTEIN, PUTATIVE-RELATED"/>
    <property type="match status" value="1"/>
</dbReference>
<evidence type="ECO:0000259" key="1">
    <source>
        <dbReference type="Pfam" id="PF06985"/>
    </source>
</evidence>
<keyword evidence="3" id="KW-1185">Reference proteome</keyword>
<gene>
    <name evidence="2" type="ORF">ONZ51_g9043</name>
</gene>
<dbReference type="Proteomes" id="UP001215151">
    <property type="component" value="Unassembled WGS sequence"/>
</dbReference>
<proteinExistence type="predicted"/>
<dbReference type="PANTHER" id="PTHR33112:SF16">
    <property type="entry name" value="HETEROKARYON INCOMPATIBILITY DOMAIN-CONTAINING PROTEIN"/>
    <property type="match status" value="1"/>
</dbReference>
<evidence type="ECO:0000313" key="2">
    <source>
        <dbReference type="EMBL" id="KAJ8469373.1"/>
    </source>
</evidence>
<name>A0AAD7TM51_9APHY</name>
<dbReference type="EMBL" id="JAPEVG010000293">
    <property type="protein sequence ID" value="KAJ8469373.1"/>
    <property type="molecule type" value="Genomic_DNA"/>
</dbReference>